<sequence>MTQFQTRFTRIGFTTRPARGSGLMGSVMWLGGMIAAGIAVTIGALLAIFTAAAVAVIALVAGIVMFLTGFALRARRSARARTAAAGPDGVIEAEKVGDTWVAHGWERQGR</sequence>
<dbReference type="RefSeq" id="WP_021697017.1">
    <property type="nucleotide sequence ID" value="NZ_BATC01000014.1"/>
</dbReference>
<feature type="transmembrane region" description="Helical" evidence="1">
    <location>
        <begin position="48"/>
        <end position="72"/>
    </location>
</feature>
<reference evidence="3" key="1">
    <citation type="journal article" date="2013" name="Genome Announc.">
        <title>Draft Genome Sequence of the Dimorphic Prosthecate Bacterium Brevundimonas abyssalis TAR-001T.</title>
        <authorList>
            <person name="Tsubouchi T."/>
            <person name="Nishi S."/>
            <person name="Usui K."/>
            <person name="Shimane Y."/>
            <person name="Takaki Y."/>
            <person name="Maruyama T."/>
            <person name="Hatada Y."/>
        </authorList>
    </citation>
    <scope>NUCLEOTIDE SEQUENCE [LARGE SCALE GENOMIC DNA]</scope>
    <source>
        <strain evidence="3">TAR-001</strain>
    </source>
</reference>
<keyword evidence="1" id="KW-0472">Membrane</keyword>
<keyword evidence="1" id="KW-0812">Transmembrane</keyword>
<dbReference type="OrthoDB" id="7206469at2"/>
<protein>
    <submittedName>
        <fullName evidence="2">Uncharacterized protein</fullName>
    </submittedName>
</protein>
<evidence type="ECO:0000313" key="2">
    <source>
        <dbReference type="EMBL" id="GAD58921.1"/>
    </source>
</evidence>
<keyword evidence="1" id="KW-1133">Transmembrane helix</keyword>
<accession>A0A8E0NAW9</accession>
<keyword evidence="3" id="KW-1185">Reference proteome</keyword>
<dbReference type="EMBL" id="BATC01000014">
    <property type="protein sequence ID" value="GAD58921.1"/>
    <property type="molecule type" value="Genomic_DNA"/>
</dbReference>
<dbReference type="Proteomes" id="UP000016569">
    <property type="component" value="Unassembled WGS sequence"/>
</dbReference>
<feature type="transmembrane region" description="Helical" evidence="1">
    <location>
        <begin position="21"/>
        <end position="42"/>
    </location>
</feature>
<dbReference type="AlphaFoldDB" id="A0A8E0NAW9"/>
<gene>
    <name evidence="2" type="ORF">MBEBAB_1171</name>
</gene>
<evidence type="ECO:0000256" key="1">
    <source>
        <dbReference type="SAM" id="Phobius"/>
    </source>
</evidence>
<evidence type="ECO:0000313" key="3">
    <source>
        <dbReference type="Proteomes" id="UP000016569"/>
    </source>
</evidence>
<name>A0A8E0NAW9_9CAUL</name>
<organism evidence="2 3">
    <name type="scientific">Brevundimonas abyssalis TAR-001</name>
    <dbReference type="NCBI Taxonomy" id="1391729"/>
    <lineage>
        <taxon>Bacteria</taxon>
        <taxon>Pseudomonadati</taxon>
        <taxon>Pseudomonadota</taxon>
        <taxon>Alphaproteobacteria</taxon>
        <taxon>Caulobacterales</taxon>
        <taxon>Caulobacteraceae</taxon>
        <taxon>Brevundimonas</taxon>
    </lineage>
</organism>
<comment type="caution">
    <text evidence="2">The sequence shown here is derived from an EMBL/GenBank/DDBJ whole genome shotgun (WGS) entry which is preliminary data.</text>
</comment>
<proteinExistence type="predicted"/>